<accession>A0A5N1IFA9</accession>
<reference evidence="3 5" key="2">
    <citation type="submission" date="2024-04" db="EMBL/GenBank/DDBJ databases">
        <title>Three lactobacilli isolated from voided urine samples from females with type 2 diabetes.</title>
        <authorList>
            <person name="Kula A."/>
            <person name="Stegman N."/>
            <person name="Putonti C."/>
        </authorList>
    </citation>
    <scope>NUCLEOTIDE SEQUENCE [LARGE SCALE GENOMIC DNA]</scope>
    <source>
        <strain evidence="3 5">1855</strain>
    </source>
</reference>
<dbReference type="KEGG" id="lje:BUE77_07635"/>
<evidence type="ECO:0000313" key="3">
    <source>
        <dbReference type="EMBL" id="MEL0565362.1"/>
    </source>
</evidence>
<sequence length="96" mass="10657">MKKNDVKIGAIVEARSQEELKHPFQGKVEKIYENSALLSITSFDPKDAASVSDLNNKMVINFKYLKAVKSPKKSANTTSNNDVKISKIDDDASNKK</sequence>
<feature type="compositionally biased region" description="Basic and acidic residues" evidence="1">
    <location>
        <begin position="84"/>
        <end position="96"/>
    </location>
</feature>
<feature type="region of interest" description="Disordered" evidence="1">
    <location>
        <begin position="70"/>
        <end position="96"/>
    </location>
</feature>
<proteinExistence type="predicted"/>
<evidence type="ECO:0000256" key="1">
    <source>
        <dbReference type="SAM" id="MobiDB-lite"/>
    </source>
</evidence>
<keyword evidence="5" id="KW-1185">Reference proteome</keyword>
<dbReference type="RefSeq" id="WP_006585616.1">
    <property type="nucleotide sequence ID" value="NZ_CATOUV010000001.1"/>
</dbReference>
<dbReference type="Proteomes" id="UP000327236">
    <property type="component" value="Unassembled WGS sequence"/>
</dbReference>
<comment type="caution">
    <text evidence="2">The sequence shown here is derived from an EMBL/GenBank/DDBJ whole genome shotgun (WGS) entry which is preliminary data.</text>
</comment>
<evidence type="ECO:0000313" key="4">
    <source>
        <dbReference type="Proteomes" id="UP000327236"/>
    </source>
</evidence>
<protein>
    <submittedName>
        <fullName evidence="2">DUF2187 domain-containing protein</fullName>
    </submittedName>
</protein>
<evidence type="ECO:0000313" key="5">
    <source>
        <dbReference type="Proteomes" id="UP001385848"/>
    </source>
</evidence>
<dbReference type="EMBL" id="VYWW01000004">
    <property type="protein sequence ID" value="KAA9324038.1"/>
    <property type="molecule type" value="Genomic_DNA"/>
</dbReference>
<organism evidence="2 4">
    <name type="scientific">Lactobacillus jensenii</name>
    <dbReference type="NCBI Taxonomy" id="109790"/>
    <lineage>
        <taxon>Bacteria</taxon>
        <taxon>Bacillati</taxon>
        <taxon>Bacillota</taxon>
        <taxon>Bacilli</taxon>
        <taxon>Lactobacillales</taxon>
        <taxon>Lactobacillaceae</taxon>
        <taxon>Lactobacillus</taxon>
    </lineage>
</organism>
<feature type="compositionally biased region" description="Polar residues" evidence="1">
    <location>
        <begin position="73"/>
        <end position="83"/>
    </location>
</feature>
<dbReference type="GeneID" id="31743589"/>
<reference evidence="2 4" key="1">
    <citation type="submission" date="2019-09" db="EMBL/GenBank/DDBJ databases">
        <title>Draft genome sequence assemblies of isolates from the urinary tract.</title>
        <authorList>
            <person name="Mores C.R."/>
            <person name="Putonti C."/>
            <person name="Wolfe A.J."/>
        </authorList>
    </citation>
    <scope>NUCLEOTIDE SEQUENCE [LARGE SCALE GENOMIC DNA]</scope>
    <source>
        <strain evidence="2 4">UMB246</strain>
    </source>
</reference>
<name>A0A5N1IFA9_LACJE</name>
<dbReference type="OrthoDB" id="2247035at2"/>
<dbReference type="Proteomes" id="UP001385848">
    <property type="component" value="Unassembled WGS sequence"/>
</dbReference>
<evidence type="ECO:0000313" key="2">
    <source>
        <dbReference type="EMBL" id="KAA9324038.1"/>
    </source>
</evidence>
<gene>
    <name evidence="3" type="ORF">AAC431_05410</name>
    <name evidence="2" type="ORF">F6H94_01455</name>
</gene>
<dbReference type="AlphaFoldDB" id="A0A5N1IFA9"/>
<dbReference type="EMBL" id="JBBVUL010000009">
    <property type="protein sequence ID" value="MEL0565362.1"/>
    <property type="molecule type" value="Genomic_DNA"/>
</dbReference>